<dbReference type="Pfam" id="PF03073">
    <property type="entry name" value="TspO_MBR"/>
    <property type="match status" value="1"/>
</dbReference>
<name>A0A432AWG0_CHLPH</name>
<keyword evidence="10" id="KW-1185">Reference proteome</keyword>
<dbReference type="GO" id="GO:0016020">
    <property type="term" value="C:membrane"/>
    <property type="evidence" value="ECO:0007669"/>
    <property type="project" value="UniProtKB-SubCell"/>
</dbReference>
<protein>
    <submittedName>
        <fullName evidence="8">Tryptophan-rich sensory protein</fullName>
    </submittedName>
</protein>
<dbReference type="FunFam" id="1.20.1260.100:FF:000001">
    <property type="entry name" value="translocator protein 2"/>
    <property type="match status" value="1"/>
</dbReference>
<reference evidence="8 9" key="1">
    <citation type="submission" date="2018-12" db="EMBL/GenBank/DDBJ databases">
        <authorList>
            <person name="Lunina O.N."/>
            <person name="Grouzdev D.S."/>
            <person name="Gorlenko V.M."/>
            <person name="Savvichev A.S."/>
        </authorList>
    </citation>
    <scope>NUCLEOTIDE SEQUENCE [LARGE SCALE GENOMIC DNA]</scope>
    <source>
        <strain evidence="8 9">BrKhr-17</strain>
    </source>
</reference>
<organism evidence="8 9">
    <name type="scientific">Chlorobium phaeovibrioides</name>
    <dbReference type="NCBI Taxonomy" id="1094"/>
    <lineage>
        <taxon>Bacteria</taxon>
        <taxon>Pseudomonadati</taxon>
        <taxon>Chlorobiota</taxon>
        <taxon>Chlorobiia</taxon>
        <taxon>Chlorobiales</taxon>
        <taxon>Chlorobiaceae</taxon>
        <taxon>Chlorobium/Pelodictyon group</taxon>
        <taxon>Chlorobium</taxon>
    </lineage>
</organism>
<feature type="transmembrane region" description="Helical" evidence="6">
    <location>
        <begin position="49"/>
        <end position="70"/>
    </location>
</feature>
<dbReference type="Proteomes" id="UP000489351">
    <property type="component" value="Unassembled WGS sequence"/>
</dbReference>
<dbReference type="EMBL" id="RXYK01000003">
    <property type="protein sequence ID" value="RTY39164.1"/>
    <property type="molecule type" value="Genomic_DNA"/>
</dbReference>
<keyword evidence="3 6" id="KW-0812">Transmembrane</keyword>
<sequence>MKNLNPLKTGLAIAICFVFAYGGSIFTPLPGSEWYYQILNKPSWNPPDWLFLPVWTVLFLMMGTAMGLVASKEGAPVEQVRSAWIVFVGQLVLNLAWSTAFFGLHSPLLAMGVIVLLWAAIVVTMMQFRAVVPLAAWLLVPYLAWVSFAGFLNFIIWQMN</sequence>
<dbReference type="PANTHER" id="PTHR10057">
    <property type="entry name" value="PERIPHERAL-TYPE BENZODIAZEPINE RECEPTOR"/>
    <property type="match status" value="1"/>
</dbReference>
<keyword evidence="5 6" id="KW-0472">Membrane</keyword>
<evidence type="ECO:0000256" key="4">
    <source>
        <dbReference type="ARBA" id="ARBA00022989"/>
    </source>
</evidence>
<dbReference type="InterPro" id="IPR004307">
    <property type="entry name" value="TspO_MBR"/>
</dbReference>
<dbReference type="InterPro" id="IPR038330">
    <property type="entry name" value="TspO/MBR-related_sf"/>
</dbReference>
<feature type="transmembrane region" description="Helical" evidence="6">
    <location>
        <begin position="135"/>
        <end position="157"/>
    </location>
</feature>
<evidence type="ECO:0000313" key="8">
    <source>
        <dbReference type="EMBL" id="RTY39164.1"/>
    </source>
</evidence>
<dbReference type="AlphaFoldDB" id="A0A432AWG0"/>
<dbReference type="RefSeq" id="WP_126383854.1">
    <property type="nucleotide sequence ID" value="NZ_CP041698.1"/>
</dbReference>
<dbReference type="GO" id="GO:0033013">
    <property type="term" value="P:tetrapyrrole metabolic process"/>
    <property type="evidence" value="ECO:0007669"/>
    <property type="project" value="UniProtKB-ARBA"/>
</dbReference>
<evidence type="ECO:0000313" key="7">
    <source>
        <dbReference type="EMBL" id="MWV53630.1"/>
    </source>
</evidence>
<evidence type="ECO:0000256" key="1">
    <source>
        <dbReference type="ARBA" id="ARBA00004141"/>
    </source>
</evidence>
<feature type="transmembrane region" description="Helical" evidence="6">
    <location>
        <begin position="82"/>
        <end position="102"/>
    </location>
</feature>
<reference evidence="7 10" key="2">
    <citation type="submission" date="2019-11" db="EMBL/GenBank/DDBJ databases">
        <title>Green- and brown-colored morphotypes of Chlorobia in the stratified aquatic ecosystems of Kandalaksha Gulf (White Sea): A model for study of the accessory genome evolution.</title>
        <authorList>
            <person name="Grouzdev D.S."/>
        </authorList>
    </citation>
    <scope>NUCLEOTIDE SEQUENCE [LARGE SCALE GENOMIC DNA]</scope>
    <source>
        <strain evidence="7 10">ZM</strain>
    </source>
</reference>
<feature type="transmembrane region" description="Helical" evidence="6">
    <location>
        <begin position="12"/>
        <end position="29"/>
    </location>
</feature>
<evidence type="ECO:0000256" key="5">
    <source>
        <dbReference type="ARBA" id="ARBA00023136"/>
    </source>
</evidence>
<gene>
    <name evidence="8" type="ORF">EKD02_03465</name>
    <name evidence="7" type="ORF">GJ685_00950</name>
</gene>
<dbReference type="PANTHER" id="PTHR10057:SF0">
    <property type="entry name" value="TRANSLOCATOR PROTEIN"/>
    <property type="match status" value="1"/>
</dbReference>
<comment type="caution">
    <text evidence="8">The sequence shown here is derived from an EMBL/GenBank/DDBJ whole genome shotgun (WGS) entry which is preliminary data.</text>
</comment>
<dbReference type="EMBL" id="WUBZ01000002">
    <property type="protein sequence ID" value="MWV53630.1"/>
    <property type="molecule type" value="Genomic_DNA"/>
</dbReference>
<feature type="transmembrane region" description="Helical" evidence="6">
    <location>
        <begin position="108"/>
        <end position="128"/>
    </location>
</feature>
<comment type="similarity">
    <text evidence="2">Belongs to the TspO/BZRP family.</text>
</comment>
<evidence type="ECO:0000256" key="3">
    <source>
        <dbReference type="ARBA" id="ARBA00022692"/>
    </source>
</evidence>
<evidence type="ECO:0000256" key="2">
    <source>
        <dbReference type="ARBA" id="ARBA00007524"/>
    </source>
</evidence>
<dbReference type="Gene3D" id="1.20.1260.100">
    <property type="entry name" value="TspO/MBR protein"/>
    <property type="match status" value="1"/>
</dbReference>
<evidence type="ECO:0000313" key="9">
    <source>
        <dbReference type="Proteomes" id="UP000279908"/>
    </source>
</evidence>
<dbReference type="CDD" id="cd15904">
    <property type="entry name" value="TSPO_MBR"/>
    <property type="match status" value="1"/>
</dbReference>
<comment type="subcellular location">
    <subcellularLocation>
        <location evidence="1">Membrane</location>
        <topology evidence="1">Multi-pass membrane protein</topology>
    </subcellularLocation>
</comment>
<keyword evidence="4 6" id="KW-1133">Transmembrane helix</keyword>
<accession>A0A432AWG0</accession>
<dbReference type="PIRSF" id="PIRSF005859">
    <property type="entry name" value="PBR"/>
    <property type="match status" value="1"/>
</dbReference>
<proteinExistence type="inferred from homology"/>
<evidence type="ECO:0000313" key="10">
    <source>
        <dbReference type="Proteomes" id="UP000489351"/>
    </source>
</evidence>
<dbReference type="Proteomes" id="UP000279908">
    <property type="component" value="Unassembled WGS sequence"/>
</dbReference>
<evidence type="ECO:0000256" key="6">
    <source>
        <dbReference type="SAM" id="Phobius"/>
    </source>
</evidence>